<dbReference type="Proteomes" id="UP001524478">
    <property type="component" value="Unassembled WGS sequence"/>
</dbReference>
<reference evidence="3 4" key="1">
    <citation type="submission" date="2022-06" db="EMBL/GenBank/DDBJ databases">
        <title>Isolation of gut microbiota from human fecal samples.</title>
        <authorList>
            <person name="Pamer E.G."/>
            <person name="Barat B."/>
            <person name="Waligurski E."/>
            <person name="Medina S."/>
            <person name="Paddock L."/>
            <person name="Mostad J."/>
        </authorList>
    </citation>
    <scope>NUCLEOTIDE SEQUENCE [LARGE SCALE GENOMIC DNA]</scope>
    <source>
        <strain evidence="3 4">DFI.7.95</strain>
    </source>
</reference>
<feature type="compositionally biased region" description="Low complexity" evidence="2">
    <location>
        <begin position="207"/>
        <end position="219"/>
    </location>
</feature>
<evidence type="ECO:0000256" key="1">
    <source>
        <dbReference type="SAM" id="Coils"/>
    </source>
</evidence>
<name>A0ABT1SEZ5_9FIRM</name>
<feature type="coiled-coil region" evidence="1">
    <location>
        <begin position="172"/>
        <end position="199"/>
    </location>
</feature>
<dbReference type="RefSeq" id="WP_256312646.1">
    <property type="nucleotide sequence ID" value="NZ_JANGAC010000017.1"/>
</dbReference>
<evidence type="ECO:0000256" key="2">
    <source>
        <dbReference type="SAM" id="MobiDB-lite"/>
    </source>
</evidence>
<keyword evidence="1" id="KW-0175">Coiled coil</keyword>
<evidence type="ECO:0000313" key="3">
    <source>
        <dbReference type="EMBL" id="MCQ4925055.1"/>
    </source>
</evidence>
<evidence type="ECO:0000313" key="4">
    <source>
        <dbReference type="Proteomes" id="UP001524478"/>
    </source>
</evidence>
<protein>
    <submittedName>
        <fullName evidence="3">Uncharacterized protein</fullName>
    </submittedName>
</protein>
<accession>A0ABT1SEZ5</accession>
<feature type="region of interest" description="Disordered" evidence="2">
    <location>
        <begin position="207"/>
        <end position="226"/>
    </location>
</feature>
<comment type="caution">
    <text evidence="3">The sequence shown here is derived from an EMBL/GenBank/DDBJ whole genome shotgun (WGS) entry which is preliminary data.</text>
</comment>
<dbReference type="EMBL" id="JANGAC010000017">
    <property type="protein sequence ID" value="MCQ4925055.1"/>
    <property type="molecule type" value="Genomic_DNA"/>
</dbReference>
<sequence length="367" mass="43449">MNKLKRAVVKEEFVALTGDLEKAIILNQFIYWSERINDFDKFIEEEKKRREKEGTEEVNISFQNGWIYKDMEELKEEIMFTCSISTMSRKLNDLVKEGWIHRRNNPDFKWDKRYQYRVDLSKISSDLFKIGYILQDYKVNIMELLKLPNLQNENTNFQNGNTSSQNEKTLNYANLQNASSSFQNENSNLQIENSDLQNEKAISKTTSNTTIDITSNNQSNEEENNGNNIYREKINKDRLIDVDTQIKNKGFKTFNDLSYDLSLHKEFYDYPYSEWIDTLKKALWEMYYYDDTKIKGKLVTRFDVITKLQNLTLDIVNSTIDKVIESSKSQEIQYPVAFIKTTLFNEIDEFYARTQAQVNYDIENGYV</sequence>
<keyword evidence="4" id="KW-1185">Reference proteome</keyword>
<organism evidence="3 4">
    <name type="scientific">Tissierella carlieri</name>
    <dbReference type="NCBI Taxonomy" id="689904"/>
    <lineage>
        <taxon>Bacteria</taxon>
        <taxon>Bacillati</taxon>
        <taxon>Bacillota</taxon>
        <taxon>Tissierellia</taxon>
        <taxon>Tissierellales</taxon>
        <taxon>Tissierellaceae</taxon>
        <taxon>Tissierella</taxon>
    </lineage>
</organism>
<proteinExistence type="predicted"/>
<gene>
    <name evidence="3" type="ORF">NE686_18280</name>
</gene>